<organism evidence="4 5">
    <name type="scientific">Persicirhabdus sediminis</name>
    <dbReference type="NCBI Taxonomy" id="454144"/>
    <lineage>
        <taxon>Bacteria</taxon>
        <taxon>Pseudomonadati</taxon>
        <taxon>Verrucomicrobiota</taxon>
        <taxon>Verrucomicrobiia</taxon>
        <taxon>Verrucomicrobiales</taxon>
        <taxon>Verrucomicrobiaceae</taxon>
        <taxon>Persicirhabdus</taxon>
    </lineage>
</organism>
<feature type="compositionally biased region" description="Basic and acidic residues" evidence="1">
    <location>
        <begin position="155"/>
        <end position="169"/>
    </location>
</feature>
<dbReference type="AlphaFoldDB" id="A0A8J7MCV2"/>
<dbReference type="InterPro" id="IPR025567">
    <property type="entry name" value="DUF4332"/>
</dbReference>
<keyword evidence="2" id="KW-0472">Membrane</keyword>
<feature type="transmembrane region" description="Helical" evidence="2">
    <location>
        <begin position="266"/>
        <end position="292"/>
    </location>
</feature>
<dbReference type="EMBL" id="JAENIM010000032">
    <property type="protein sequence ID" value="MBK1790776.1"/>
    <property type="molecule type" value="Genomic_DNA"/>
</dbReference>
<dbReference type="Proteomes" id="UP000624703">
    <property type="component" value="Unassembled WGS sequence"/>
</dbReference>
<dbReference type="RefSeq" id="WP_200310796.1">
    <property type="nucleotide sequence ID" value="NZ_JAENIM010000032.1"/>
</dbReference>
<feature type="compositionally biased region" description="Basic residues" evidence="1">
    <location>
        <begin position="170"/>
        <end position="185"/>
    </location>
</feature>
<keyword evidence="2" id="KW-0812">Transmembrane</keyword>
<evidence type="ECO:0000313" key="4">
    <source>
        <dbReference type="EMBL" id="MBK1790776.1"/>
    </source>
</evidence>
<evidence type="ECO:0000259" key="3">
    <source>
        <dbReference type="Pfam" id="PF14229"/>
    </source>
</evidence>
<gene>
    <name evidence="4" type="ORF">JIN82_06365</name>
</gene>
<sequence>MLNFQDLSEITNEQIDLLEAVGYTRADELYEVSASSLLAEMKKANALLGVCEELPKEKVVRKWVEAARDEHGISEELQADVVQSEVDELQTSYEDKSDIVQLVMDAPMAEAIPAGVLKQQGASLDDIPEGIVLVEHDHDHHISDEVQELIDKRRAERAAKEKKALAKKEQAKKKQSKKIKKKHKVKLDEPVVEEPTSEQEEAKPVVLNKEVIQNFDDVRENRRRVEPLQAAEAGTSVQTSAKVNEGVDRGSRRYVRGVLHPAAGQFYFASLVIIGLQLSFLGSLCMIPVYFFDREALWPLWIIGSLILFAILWLFSAPKARCQVCRQRQYTPKKCFRHKKAHHVSGIGYMLPTALHALLFHWFRCIFCGTSLRLKK</sequence>
<feature type="region of interest" description="Disordered" evidence="1">
    <location>
        <begin position="155"/>
        <end position="200"/>
    </location>
</feature>
<feature type="transmembrane region" description="Helical" evidence="2">
    <location>
        <begin position="341"/>
        <end position="363"/>
    </location>
</feature>
<protein>
    <submittedName>
        <fullName evidence="4">DUF4332 domain-containing protein</fullName>
    </submittedName>
</protein>
<evidence type="ECO:0000256" key="2">
    <source>
        <dbReference type="SAM" id="Phobius"/>
    </source>
</evidence>
<proteinExistence type="predicted"/>
<dbReference type="Pfam" id="PF14229">
    <property type="entry name" value="DUF4332"/>
    <property type="match status" value="1"/>
</dbReference>
<name>A0A8J7MCV2_9BACT</name>
<reference evidence="4" key="1">
    <citation type="submission" date="2021-01" db="EMBL/GenBank/DDBJ databases">
        <title>Modified the classification status of verrucomicrobia.</title>
        <authorList>
            <person name="Feng X."/>
        </authorList>
    </citation>
    <scope>NUCLEOTIDE SEQUENCE</scope>
    <source>
        <strain evidence="4">_KCTC 22039</strain>
    </source>
</reference>
<keyword evidence="2" id="KW-1133">Transmembrane helix</keyword>
<evidence type="ECO:0000313" key="5">
    <source>
        <dbReference type="Proteomes" id="UP000624703"/>
    </source>
</evidence>
<accession>A0A8J7MCV2</accession>
<evidence type="ECO:0000256" key="1">
    <source>
        <dbReference type="SAM" id="MobiDB-lite"/>
    </source>
</evidence>
<feature type="transmembrane region" description="Helical" evidence="2">
    <location>
        <begin position="298"/>
        <end position="320"/>
    </location>
</feature>
<comment type="caution">
    <text evidence="4">The sequence shown here is derived from an EMBL/GenBank/DDBJ whole genome shotgun (WGS) entry which is preliminary data.</text>
</comment>
<feature type="domain" description="DUF4332" evidence="3">
    <location>
        <begin position="9"/>
        <end position="69"/>
    </location>
</feature>
<keyword evidence="5" id="KW-1185">Reference proteome</keyword>
<feature type="compositionally biased region" description="Acidic residues" evidence="1">
    <location>
        <begin position="190"/>
        <end position="199"/>
    </location>
</feature>